<dbReference type="EMBL" id="QLLR01000006">
    <property type="protein sequence ID" value="RAJ32119.1"/>
    <property type="molecule type" value="Genomic_DNA"/>
</dbReference>
<sequence length="182" mass="18775">MKADINHSLKSGRIKGLLILPFLFMSYQGLAQHKFSALGPENPPRPITIYVNPAQGLSFGAFYQGSSGGTVIIYPNGSRSTTGSVIQTSQGVSFSPAIFEVDAEPGTVVTISNGPDVNLTGSTGGTLSLHIGGSDLGSPFTTTAVSPARTQIRIGGTLTLTSPLASPPGNYSGTFSVTFIQP</sequence>
<evidence type="ECO:0000313" key="1">
    <source>
        <dbReference type="EMBL" id="RAJ32119.1"/>
    </source>
</evidence>
<dbReference type="Pfam" id="PF14352">
    <property type="entry name" value="DUF4402"/>
    <property type="match status" value="1"/>
</dbReference>
<dbReference type="InterPro" id="IPR025514">
    <property type="entry name" value="DUF4402"/>
</dbReference>
<comment type="caution">
    <text evidence="1">The sequence shown here is derived from an EMBL/GenBank/DDBJ whole genome shotgun (WGS) entry which is preliminary data.</text>
</comment>
<proteinExistence type="predicted"/>
<dbReference type="Proteomes" id="UP000249754">
    <property type="component" value="Unassembled WGS sequence"/>
</dbReference>
<organism evidence="1 2">
    <name type="scientific">Pedobacter cryoconitis</name>
    <dbReference type="NCBI Taxonomy" id="188932"/>
    <lineage>
        <taxon>Bacteria</taxon>
        <taxon>Pseudomonadati</taxon>
        <taxon>Bacteroidota</taxon>
        <taxon>Sphingobacteriia</taxon>
        <taxon>Sphingobacteriales</taxon>
        <taxon>Sphingobacteriaceae</taxon>
        <taxon>Pedobacter</taxon>
    </lineage>
</organism>
<name>A0A327ST83_9SPHI</name>
<dbReference type="OrthoDB" id="1443914at2"/>
<dbReference type="AlphaFoldDB" id="A0A327ST83"/>
<gene>
    <name evidence="1" type="ORF">LY11_01800</name>
</gene>
<accession>A0A327ST83</accession>
<protein>
    <submittedName>
        <fullName evidence="1">Uncharacterized protein DUF4402</fullName>
    </submittedName>
</protein>
<reference evidence="1 2" key="1">
    <citation type="submission" date="2018-06" db="EMBL/GenBank/DDBJ databases">
        <title>Genomic Encyclopedia of Archaeal and Bacterial Type Strains, Phase II (KMG-II): from individual species to whole genera.</title>
        <authorList>
            <person name="Goeker M."/>
        </authorList>
    </citation>
    <scope>NUCLEOTIDE SEQUENCE [LARGE SCALE GENOMIC DNA]</scope>
    <source>
        <strain evidence="1 2">DSM 14825</strain>
    </source>
</reference>
<dbReference type="RefSeq" id="WP_111633357.1">
    <property type="nucleotide sequence ID" value="NZ_QLLR01000006.1"/>
</dbReference>
<evidence type="ECO:0000313" key="2">
    <source>
        <dbReference type="Proteomes" id="UP000249754"/>
    </source>
</evidence>